<comment type="caution">
    <text evidence="1">The sequence shown here is derived from an EMBL/GenBank/DDBJ whole genome shotgun (WGS) entry which is preliminary data.</text>
</comment>
<organism evidence="1 2">
    <name type="scientific">Aquipseudomonas alcaligenes (strain ATCC 14909 / DSM 50342 / CCUG 1425 / JCM 20561 / NBRC 14159 / NCIMB 9945 / NCTC 10367 / 1577)</name>
    <name type="common">Pseudomonas alcaligenes</name>
    <dbReference type="NCBI Taxonomy" id="1215092"/>
    <lineage>
        <taxon>Bacteria</taxon>
        <taxon>Pseudomonadati</taxon>
        <taxon>Pseudomonadota</taxon>
        <taxon>Gammaproteobacteria</taxon>
        <taxon>Pseudomonadales</taxon>
        <taxon>Pseudomonadaceae</taxon>
        <taxon>Aquipseudomonas</taxon>
    </lineage>
</organism>
<protein>
    <submittedName>
        <fullName evidence="1">Uncharacterized protein</fullName>
    </submittedName>
</protein>
<keyword evidence="2" id="KW-1185">Reference proteome</keyword>
<sequence>MAAGRSLHAEILAKLEAALRADRNAVPAELVDSVSMQASLTLALARELEGSELGADQRQALDSLVKFSRRLLDRLGE</sequence>
<dbReference type="Proteomes" id="UP000016560">
    <property type="component" value="Unassembled WGS sequence"/>
</dbReference>
<dbReference type="AlphaFoldDB" id="U2Z4E1"/>
<gene>
    <name evidence="1" type="ORF">PA6_014_00030</name>
</gene>
<name>U2Z4E1_AQUA1</name>
<reference evidence="1" key="1">
    <citation type="submission" date="2024-09" db="EMBL/GenBank/DDBJ databases">
        <title>Whole genome shotgun sequence of Pseudomonas alcaligenes NBRC 14159.</title>
        <authorList>
            <person name="Yoshida I."/>
            <person name="Hosoyama A."/>
            <person name="Tsuchikane K."/>
            <person name="Noguchi M."/>
            <person name="Hirakata S."/>
            <person name="Ando Y."/>
            <person name="Ohji S."/>
            <person name="Yamazoe A."/>
            <person name="Yamazaki S."/>
            <person name="Fujita N."/>
        </authorList>
    </citation>
    <scope>NUCLEOTIDE SEQUENCE</scope>
    <source>
        <strain evidence="1">NBRC 14159</strain>
    </source>
</reference>
<dbReference type="EMBL" id="BATI01000014">
    <property type="protein sequence ID" value="GAD62631.1"/>
    <property type="molecule type" value="Genomic_DNA"/>
</dbReference>
<evidence type="ECO:0000313" key="1">
    <source>
        <dbReference type="EMBL" id="GAD62631.1"/>
    </source>
</evidence>
<accession>U2Z4E1</accession>
<evidence type="ECO:0000313" key="2">
    <source>
        <dbReference type="Proteomes" id="UP000016560"/>
    </source>
</evidence>
<proteinExistence type="predicted"/>